<dbReference type="Proteomes" id="UP001321760">
    <property type="component" value="Unassembled WGS sequence"/>
</dbReference>
<dbReference type="GO" id="GO:0000329">
    <property type="term" value="C:fungal-type vacuole membrane"/>
    <property type="evidence" value="ECO:0007669"/>
    <property type="project" value="TreeGrafter"/>
</dbReference>
<dbReference type="GO" id="GO:0016236">
    <property type="term" value="P:macroautophagy"/>
    <property type="evidence" value="ECO:0007669"/>
    <property type="project" value="TreeGrafter"/>
</dbReference>
<dbReference type="Pfam" id="PF02469">
    <property type="entry name" value="Fasciclin"/>
    <property type="match status" value="2"/>
</dbReference>
<evidence type="ECO:0000313" key="3">
    <source>
        <dbReference type="Proteomes" id="UP001321760"/>
    </source>
</evidence>
<reference evidence="2" key="1">
    <citation type="journal article" date="2023" name="Mol. Phylogenet. Evol.">
        <title>Genome-scale phylogeny and comparative genomics of the fungal order Sordariales.</title>
        <authorList>
            <person name="Hensen N."/>
            <person name="Bonometti L."/>
            <person name="Westerberg I."/>
            <person name="Brannstrom I.O."/>
            <person name="Guillou S."/>
            <person name="Cros-Aarteil S."/>
            <person name="Calhoun S."/>
            <person name="Haridas S."/>
            <person name="Kuo A."/>
            <person name="Mondo S."/>
            <person name="Pangilinan J."/>
            <person name="Riley R."/>
            <person name="LaButti K."/>
            <person name="Andreopoulos B."/>
            <person name="Lipzen A."/>
            <person name="Chen C."/>
            <person name="Yan M."/>
            <person name="Daum C."/>
            <person name="Ng V."/>
            <person name="Clum A."/>
            <person name="Steindorff A."/>
            <person name="Ohm R.A."/>
            <person name="Martin F."/>
            <person name="Silar P."/>
            <person name="Natvig D.O."/>
            <person name="Lalanne C."/>
            <person name="Gautier V."/>
            <person name="Ament-Velasquez S.L."/>
            <person name="Kruys A."/>
            <person name="Hutchinson M.I."/>
            <person name="Powell A.J."/>
            <person name="Barry K."/>
            <person name="Miller A.N."/>
            <person name="Grigoriev I.V."/>
            <person name="Debuchy R."/>
            <person name="Gladieux P."/>
            <person name="Hiltunen Thoren M."/>
            <person name="Johannesson H."/>
        </authorList>
    </citation>
    <scope>NUCLEOTIDE SEQUENCE</scope>
    <source>
        <strain evidence="2">PSN243</strain>
    </source>
</reference>
<dbReference type="SUPFAM" id="SSF82153">
    <property type="entry name" value="FAS1 domain"/>
    <property type="match status" value="2"/>
</dbReference>
<gene>
    <name evidence="2" type="ORF">QBC34DRAFT_461773</name>
</gene>
<dbReference type="InterPro" id="IPR050904">
    <property type="entry name" value="Adhesion/Biosynth-related"/>
</dbReference>
<dbReference type="InterPro" id="IPR036378">
    <property type="entry name" value="FAS1_dom_sf"/>
</dbReference>
<dbReference type="EMBL" id="MU865933">
    <property type="protein sequence ID" value="KAK4450312.1"/>
    <property type="molecule type" value="Genomic_DNA"/>
</dbReference>
<feature type="domain" description="FAS1" evidence="1">
    <location>
        <begin position="17"/>
        <end position="167"/>
    </location>
</feature>
<protein>
    <submittedName>
        <fullName evidence="2">FAS1 domain-containing protein</fullName>
    </submittedName>
</protein>
<dbReference type="AlphaFoldDB" id="A0AAV9GQV0"/>
<dbReference type="SMART" id="SM00554">
    <property type="entry name" value="FAS1"/>
    <property type="match status" value="2"/>
</dbReference>
<accession>A0AAV9GQV0</accession>
<organism evidence="2 3">
    <name type="scientific">Podospora aff. communis PSN243</name>
    <dbReference type="NCBI Taxonomy" id="3040156"/>
    <lineage>
        <taxon>Eukaryota</taxon>
        <taxon>Fungi</taxon>
        <taxon>Dikarya</taxon>
        <taxon>Ascomycota</taxon>
        <taxon>Pezizomycotina</taxon>
        <taxon>Sordariomycetes</taxon>
        <taxon>Sordariomycetidae</taxon>
        <taxon>Sordariales</taxon>
        <taxon>Podosporaceae</taxon>
        <taxon>Podospora</taxon>
    </lineage>
</organism>
<reference evidence="2" key="2">
    <citation type="submission" date="2023-05" db="EMBL/GenBank/DDBJ databases">
        <authorList>
            <consortium name="Lawrence Berkeley National Laboratory"/>
            <person name="Steindorff A."/>
            <person name="Hensen N."/>
            <person name="Bonometti L."/>
            <person name="Westerberg I."/>
            <person name="Brannstrom I.O."/>
            <person name="Guillou S."/>
            <person name="Cros-Aarteil S."/>
            <person name="Calhoun S."/>
            <person name="Haridas S."/>
            <person name="Kuo A."/>
            <person name="Mondo S."/>
            <person name="Pangilinan J."/>
            <person name="Riley R."/>
            <person name="Labutti K."/>
            <person name="Andreopoulos B."/>
            <person name="Lipzen A."/>
            <person name="Chen C."/>
            <person name="Yanf M."/>
            <person name="Daum C."/>
            <person name="Ng V."/>
            <person name="Clum A."/>
            <person name="Ohm R."/>
            <person name="Martin F."/>
            <person name="Silar P."/>
            <person name="Natvig D."/>
            <person name="Lalanne C."/>
            <person name="Gautier V."/>
            <person name="Ament-Velasquez S.L."/>
            <person name="Kruys A."/>
            <person name="Hutchinson M.I."/>
            <person name="Powell A.J."/>
            <person name="Barry K."/>
            <person name="Miller A.N."/>
            <person name="Grigoriev I.V."/>
            <person name="Debuchy R."/>
            <person name="Gladieux P."/>
            <person name="Thoren M.H."/>
            <person name="Johannesson H."/>
        </authorList>
    </citation>
    <scope>NUCLEOTIDE SEQUENCE</scope>
    <source>
        <strain evidence="2">PSN243</strain>
    </source>
</reference>
<evidence type="ECO:0000259" key="1">
    <source>
        <dbReference type="PROSITE" id="PS50213"/>
    </source>
</evidence>
<evidence type="ECO:0000313" key="2">
    <source>
        <dbReference type="EMBL" id="KAK4450312.1"/>
    </source>
</evidence>
<dbReference type="PROSITE" id="PS50213">
    <property type="entry name" value="FAS1"/>
    <property type="match status" value="2"/>
</dbReference>
<feature type="domain" description="FAS1" evidence="1">
    <location>
        <begin position="170"/>
        <end position="297"/>
    </location>
</feature>
<name>A0AAV9GQV0_9PEZI</name>
<comment type="caution">
    <text evidence="2">The sequence shown here is derived from an EMBL/GenBank/DDBJ whole genome shotgun (WGS) entry which is preliminary data.</text>
</comment>
<proteinExistence type="predicted"/>
<sequence length="380" mass="38836">MQIKHVTALALARGISAQTLQDMLAQQNATLSILNGFLEQQQALFNNIANTADITVLAPSNNALSNLPSSTVDRVSSDPSFLSALLSYHILNGTYYTSNLTASPSSSIQTLLNATSYSNVTGGQRVIAQTSSSGAINLWSGALAPAVVQAANFNFSGGTIHIIDSMLSMPSNLTDTLLSNNLTAAVGALQQSHLAATLDEQREITVFAPNNGAFDVIGSLIDGMTADDLKRVLGYHVVEGRVLYTGLMGNDVAWETMEGGEVTFRREDGDVWVNGARVLGADLLVGNGVVHVIDGVLNPENASAVPNPALSTPVPAFSGASATGGIPFTTGIVPPAATSTSGPQATITVGPSVVSAAAPARTGAAGAAILLGGAAVLVNL</sequence>
<keyword evidence="3" id="KW-1185">Reference proteome</keyword>
<dbReference type="PANTHER" id="PTHR10900">
    <property type="entry name" value="PERIOSTIN-RELATED"/>
    <property type="match status" value="1"/>
</dbReference>
<dbReference type="PANTHER" id="PTHR10900:SF77">
    <property type="entry name" value="FI19380P1"/>
    <property type="match status" value="1"/>
</dbReference>
<dbReference type="InterPro" id="IPR000782">
    <property type="entry name" value="FAS1_domain"/>
</dbReference>
<dbReference type="Gene3D" id="2.30.180.10">
    <property type="entry name" value="FAS1 domain"/>
    <property type="match status" value="2"/>
</dbReference>